<gene>
    <name evidence="2" type="ORF">SAMN04487996_12673</name>
</gene>
<sequence>MKVTTFAIKIWRWASLLFVIGALVWTYSLFPEMVAVDFADSGLAERYVEKGHIFYIIMGLFLLNNVVITGIARHIPNVDPMNLPILKRKEWSLHRAELSEHLTNWLFCLVAVINTIMGFSLLALATINSTSYKMDVFDFSWLYYASLALVLFVFLLPLRLLWPPLHDDKL</sequence>
<dbReference type="AlphaFoldDB" id="A0A1G7YML9"/>
<evidence type="ECO:0000313" key="2">
    <source>
        <dbReference type="EMBL" id="SDG97751.1"/>
    </source>
</evidence>
<dbReference type="RefSeq" id="WP_090157165.1">
    <property type="nucleotide sequence ID" value="NZ_FNAN01000026.1"/>
</dbReference>
<evidence type="ECO:0000313" key="3">
    <source>
        <dbReference type="Proteomes" id="UP000198748"/>
    </source>
</evidence>
<keyword evidence="3" id="KW-1185">Reference proteome</keyword>
<feature type="transmembrane region" description="Helical" evidence="1">
    <location>
        <begin position="12"/>
        <end position="30"/>
    </location>
</feature>
<keyword evidence="1" id="KW-1133">Transmembrane helix</keyword>
<dbReference type="EMBL" id="FNAN01000026">
    <property type="protein sequence ID" value="SDG97751.1"/>
    <property type="molecule type" value="Genomic_DNA"/>
</dbReference>
<proteinExistence type="predicted"/>
<accession>A0A1G7YML9</accession>
<dbReference type="STRING" id="659014.SAMN04487996_12673"/>
<feature type="transmembrane region" description="Helical" evidence="1">
    <location>
        <begin position="141"/>
        <end position="162"/>
    </location>
</feature>
<dbReference type="Proteomes" id="UP000198748">
    <property type="component" value="Unassembled WGS sequence"/>
</dbReference>
<keyword evidence="1" id="KW-0472">Membrane</keyword>
<feature type="transmembrane region" description="Helical" evidence="1">
    <location>
        <begin position="105"/>
        <end position="129"/>
    </location>
</feature>
<dbReference type="OrthoDB" id="957639at2"/>
<feature type="transmembrane region" description="Helical" evidence="1">
    <location>
        <begin position="53"/>
        <end position="72"/>
    </location>
</feature>
<evidence type="ECO:0000256" key="1">
    <source>
        <dbReference type="SAM" id="Phobius"/>
    </source>
</evidence>
<protein>
    <submittedName>
        <fullName evidence="2">Uncharacterized protein</fullName>
    </submittedName>
</protein>
<reference evidence="3" key="1">
    <citation type="submission" date="2016-10" db="EMBL/GenBank/DDBJ databases">
        <authorList>
            <person name="Varghese N."/>
            <person name="Submissions S."/>
        </authorList>
    </citation>
    <scope>NUCLEOTIDE SEQUENCE [LARGE SCALE GENOMIC DNA]</scope>
    <source>
        <strain evidence="3">DSM 25329</strain>
    </source>
</reference>
<keyword evidence="1" id="KW-0812">Transmembrane</keyword>
<name>A0A1G7YML9_9BACT</name>
<organism evidence="2 3">
    <name type="scientific">Dyadobacter soli</name>
    <dbReference type="NCBI Taxonomy" id="659014"/>
    <lineage>
        <taxon>Bacteria</taxon>
        <taxon>Pseudomonadati</taxon>
        <taxon>Bacteroidota</taxon>
        <taxon>Cytophagia</taxon>
        <taxon>Cytophagales</taxon>
        <taxon>Spirosomataceae</taxon>
        <taxon>Dyadobacter</taxon>
    </lineage>
</organism>